<protein>
    <recommendedName>
        <fullName evidence="1">DUF6589 domain-containing protein</fullName>
    </recommendedName>
</protein>
<dbReference type="AlphaFoldDB" id="A0A0C4F329"/>
<dbReference type="STRING" id="630390.A0A0C4F329"/>
<reference evidence="2" key="2">
    <citation type="submission" date="2016-05" db="EMBL/GenBank/DDBJ databases">
        <title>Comparative analysis highlights variable genome content of wheat rusts and divergence of the mating loci.</title>
        <authorList>
            <person name="Cuomo C.A."/>
            <person name="Bakkeren G."/>
            <person name="Szabo L."/>
            <person name="Khalil H."/>
            <person name="Joly D."/>
            <person name="Goldberg J."/>
            <person name="Young S."/>
            <person name="Zeng Q."/>
            <person name="Fellers J."/>
        </authorList>
    </citation>
    <scope>NUCLEOTIDE SEQUENCE [LARGE SCALE GENOMIC DNA]</scope>
    <source>
        <strain evidence="2">1-1 BBBD Race 1</strain>
    </source>
</reference>
<keyword evidence="4" id="KW-1185">Reference proteome</keyword>
<evidence type="ECO:0000313" key="2">
    <source>
        <dbReference type="EMBL" id="OAV89971.1"/>
    </source>
</evidence>
<accession>A0A0C4F329</accession>
<name>A0A0C4F329_PUCT1</name>
<gene>
    <name evidence="2" type="ORF">PTTG_07503</name>
</gene>
<dbReference type="EMBL" id="ADAS02000112">
    <property type="protein sequence ID" value="OAV89971.1"/>
    <property type="molecule type" value="Genomic_DNA"/>
</dbReference>
<dbReference type="EnsemblFungi" id="PTTG_07503-t43_1">
    <property type="protein sequence ID" value="PTTG_07503-t43_1-p1"/>
    <property type="gene ID" value="PTTG_07503"/>
</dbReference>
<evidence type="ECO:0000313" key="3">
    <source>
        <dbReference type="EnsemblFungi" id="PTTG_07503-t43_1-p1"/>
    </source>
</evidence>
<dbReference type="OrthoDB" id="2505744at2759"/>
<reference evidence="2" key="1">
    <citation type="submission" date="2009-11" db="EMBL/GenBank/DDBJ databases">
        <authorList>
            <consortium name="The Broad Institute Genome Sequencing Platform"/>
            <person name="Ward D."/>
            <person name="Feldgarden M."/>
            <person name="Earl A."/>
            <person name="Young S.K."/>
            <person name="Zeng Q."/>
            <person name="Koehrsen M."/>
            <person name="Alvarado L."/>
            <person name="Berlin A."/>
            <person name="Bochicchio J."/>
            <person name="Borenstein D."/>
            <person name="Chapman S.B."/>
            <person name="Chen Z."/>
            <person name="Engels R."/>
            <person name="Freedman E."/>
            <person name="Gellesch M."/>
            <person name="Goldberg J."/>
            <person name="Griggs A."/>
            <person name="Gujja S."/>
            <person name="Heilman E."/>
            <person name="Heiman D."/>
            <person name="Hepburn T."/>
            <person name="Howarth C."/>
            <person name="Jen D."/>
            <person name="Larson L."/>
            <person name="Lewis B."/>
            <person name="Mehta T."/>
            <person name="Park D."/>
            <person name="Pearson M."/>
            <person name="Roberts A."/>
            <person name="Saif S."/>
            <person name="Shea T."/>
            <person name="Shenoy N."/>
            <person name="Sisk P."/>
            <person name="Stolte C."/>
            <person name="Sykes S."/>
            <person name="Thomson T."/>
            <person name="Walk T."/>
            <person name="White J."/>
            <person name="Yandava C."/>
            <person name="Izard J."/>
            <person name="Baranova O.V."/>
            <person name="Blanton J.M."/>
            <person name="Tanner A.C."/>
            <person name="Dewhirst F.E."/>
            <person name="Haas B."/>
            <person name="Nusbaum C."/>
            <person name="Birren B."/>
        </authorList>
    </citation>
    <scope>NUCLEOTIDE SEQUENCE [LARGE SCALE GENOMIC DNA]</scope>
    <source>
        <strain evidence="2">1-1 BBBD Race 1</strain>
    </source>
</reference>
<sequence length="319" mass="35865">MLASNNSAKGISDVFHSIIKQTGLEKSEFHERLQVVEGDLGTCLFIESLRAIRRPSSYAQSDISNCFTVLGAAHVMWNIAQAIFLMHFGDNHNSKDLGAWHMLSALGLPSDRTTSKKDYNLMIANMTKVHKATILHCLQTVMGSNDLPKPDAKRPMRTADIEEIIELCHLQFFSPKAMREAQASKNQKLINLMLRLQDFASVVECDWATRAGDVGRLLNVWRRWAVMAQGMPGLTQYAIHLPRTIMLLTSVLPPGLQKVLQHSILVSPSGRSNHFVPKDLFLEVQNYWLKYFYNHNGIGSDITRIQDVISINVPLVSIT</sequence>
<feature type="domain" description="DUF6589" evidence="1">
    <location>
        <begin position="3"/>
        <end position="315"/>
    </location>
</feature>
<dbReference type="Pfam" id="PF20231">
    <property type="entry name" value="DUF6589"/>
    <property type="match status" value="1"/>
</dbReference>
<reference evidence="3" key="4">
    <citation type="submission" date="2025-05" db="UniProtKB">
        <authorList>
            <consortium name="EnsemblFungi"/>
        </authorList>
    </citation>
    <scope>IDENTIFICATION</scope>
    <source>
        <strain evidence="3">isolate 1-1 / race 1 (BBBD)</strain>
    </source>
</reference>
<reference evidence="3 4" key="3">
    <citation type="journal article" date="2017" name="G3 (Bethesda)">
        <title>Comparative analysis highlights variable genome content of wheat rusts and divergence of the mating loci.</title>
        <authorList>
            <person name="Cuomo C.A."/>
            <person name="Bakkeren G."/>
            <person name="Khalil H.B."/>
            <person name="Panwar V."/>
            <person name="Joly D."/>
            <person name="Linning R."/>
            <person name="Sakthikumar S."/>
            <person name="Song X."/>
            <person name="Adiconis X."/>
            <person name="Fan L."/>
            <person name="Goldberg J.M."/>
            <person name="Levin J.Z."/>
            <person name="Young S."/>
            <person name="Zeng Q."/>
            <person name="Anikster Y."/>
            <person name="Bruce M."/>
            <person name="Wang M."/>
            <person name="Yin C."/>
            <person name="McCallum B."/>
            <person name="Szabo L.J."/>
            <person name="Hulbert S."/>
            <person name="Chen X."/>
            <person name="Fellers J.P."/>
        </authorList>
    </citation>
    <scope>NUCLEOTIDE SEQUENCE</scope>
    <source>
        <strain evidence="3">isolate 1-1 / race 1 (BBBD)</strain>
        <strain evidence="4">Isolate 1-1 / race 1 (BBBD)</strain>
    </source>
</reference>
<dbReference type="InterPro" id="IPR046496">
    <property type="entry name" value="DUF6589"/>
</dbReference>
<proteinExistence type="predicted"/>
<dbReference type="VEuPathDB" id="FungiDB:PTTG_07503"/>
<organism evidence="2">
    <name type="scientific">Puccinia triticina (isolate 1-1 / race 1 (BBBD))</name>
    <name type="common">Brown leaf rust fungus</name>
    <dbReference type="NCBI Taxonomy" id="630390"/>
    <lineage>
        <taxon>Eukaryota</taxon>
        <taxon>Fungi</taxon>
        <taxon>Dikarya</taxon>
        <taxon>Basidiomycota</taxon>
        <taxon>Pucciniomycotina</taxon>
        <taxon>Pucciniomycetes</taxon>
        <taxon>Pucciniales</taxon>
        <taxon>Pucciniaceae</taxon>
        <taxon>Puccinia</taxon>
    </lineage>
</organism>
<evidence type="ECO:0000313" key="4">
    <source>
        <dbReference type="Proteomes" id="UP000005240"/>
    </source>
</evidence>
<evidence type="ECO:0000259" key="1">
    <source>
        <dbReference type="Pfam" id="PF20231"/>
    </source>
</evidence>
<dbReference type="Proteomes" id="UP000005240">
    <property type="component" value="Unassembled WGS sequence"/>
</dbReference>